<keyword evidence="1" id="KW-0732">Signal</keyword>
<evidence type="ECO:0000313" key="2">
    <source>
        <dbReference type="EMBL" id="TKT87014.1"/>
    </source>
</evidence>
<sequence length="118" mass="13120">MRFIIKAPFYFILLFFFVSSCSKGDDEDCGCDGSTYRTIENLQARYSGDGTFVVPDTNVGFLKVSACDVDTAWEISKDEKTWNYTISGNITKTCLGPNPELRLPPSGGPIQITDIKKM</sequence>
<gene>
    <name evidence="2" type="ORF">FDK13_30840</name>
</gene>
<evidence type="ECO:0000256" key="1">
    <source>
        <dbReference type="SAM" id="SignalP"/>
    </source>
</evidence>
<comment type="caution">
    <text evidence="2">The sequence shown here is derived from an EMBL/GenBank/DDBJ whole genome shotgun (WGS) entry which is preliminary data.</text>
</comment>
<name>A0A4U6CZX0_9BACT</name>
<dbReference type="EMBL" id="SZVO01000021">
    <property type="protein sequence ID" value="TKT87014.1"/>
    <property type="molecule type" value="Genomic_DNA"/>
</dbReference>
<keyword evidence="3" id="KW-1185">Reference proteome</keyword>
<accession>A0A4U6CZX0</accession>
<feature type="chain" id="PRO_5020533798" evidence="1">
    <location>
        <begin position="25"/>
        <end position="118"/>
    </location>
</feature>
<feature type="signal peptide" evidence="1">
    <location>
        <begin position="1"/>
        <end position="24"/>
    </location>
</feature>
<reference evidence="2 3" key="1">
    <citation type="submission" date="2019-05" db="EMBL/GenBank/DDBJ databases">
        <title>Dyadobacter AR-3-8 sp. nov., isolated from arctic soil.</title>
        <authorList>
            <person name="Chaudhary D.K."/>
        </authorList>
    </citation>
    <scope>NUCLEOTIDE SEQUENCE [LARGE SCALE GENOMIC DNA]</scope>
    <source>
        <strain evidence="2 3">AR-3-8</strain>
    </source>
</reference>
<dbReference type="OrthoDB" id="964888at2"/>
<protein>
    <submittedName>
        <fullName evidence="2">Uncharacterized protein</fullName>
    </submittedName>
</protein>
<dbReference type="Proteomes" id="UP000304900">
    <property type="component" value="Unassembled WGS sequence"/>
</dbReference>
<dbReference type="AlphaFoldDB" id="A0A4U6CZX0"/>
<dbReference type="RefSeq" id="WP_137343874.1">
    <property type="nucleotide sequence ID" value="NZ_BSQH01000005.1"/>
</dbReference>
<proteinExistence type="predicted"/>
<organism evidence="2 3">
    <name type="scientific">Dyadobacter frigoris</name>
    <dbReference type="NCBI Taxonomy" id="2576211"/>
    <lineage>
        <taxon>Bacteria</taxon>
        <taxon>Pseudomonadati</taxon>
        <taxon>Bacteroidota</taxon>
        <taxon>Cytophagia</taxon>
        <taxon>Cytophagales</taxon>
        <taxon>Spirosomataceae</taxon>
        <taxon>Dyadobacter</taxon>
    </lineage>
</organism>
<dbReference type="PROSITE" id="PS51257">
    <property type="entry name" value="PROKAR_LIPOPROTEIN"/>
    <property type="match status" value="1"/>
</dbReference>
<evidence type="ECO:0000313" key="3">
    <source>
        <dbReference type="Proteomes" id="UP000304900"/>
    </source>
</evidence>